<gene>
    <name evidence="3" type="ORF">GETHPA_16090</name>
</gene>
<keyword evidence="4" id="KW-1185">Reference proteome</keyword>
<reference evidence="3 4" key="1">
    <citation type="journal article" date="2023" name="Antonie Van Leeuwenhoek">
        <title>Mesoterricola silvestris gen. nov., sp. nov., Mesoterricola sediminis sp. nov., Geothrix oryzae sp. nov., Geothrix edaphica sp. nov., Geothrix rubra sp. nov., and Geothrix limicola sp. nov., six novel members of Acidobacteriota isolated from soils.</title>
        <authorList>
            <person name="Itoh H."/>
            <person name="Sugisawa Y."/>
            <person name="Mise K."/>
            <person name="Xu Z."/>
            <person name="Kuniyasu M."/>
            <person name="Ushijima N."/>
            <person name="Kawano K."/>
            <person name="Kobayashi E."/>
            <person name="Shiratori Y."/>
            <person name="Masuda Y."/>
            <person name="Senoo K."/>
        </authorList>
    </citation>
    <scope>NUCLEOTIDE SEQUENCE [LARGE SCALE GENOMIC DNA]</scope>
    <source>
        <strain evidence="3 4">Red803</strain>
    </source>
</reference>
<accession>A0ABQ5Q6X8</accession>
<name>A0ABQ5Q6X8_9BACT</name>
<sequence>MKKLLLPLALITFATVAFAQNAPKDCPKKAGCPQACKDCSKCPKGDKAACKGQKDCPKKADCPKAKKS</sequence>
<organism evidence="3 4">
    <name type="scientific">Geothrix rubra</name>
    <dbReference type="NCBI Taxonomy" id="2927977"/>
    <lineage>
        <taxon>Bacteria</taxon>
        <taxon>Pseudomonadati</taxon>
        <taxon>Acidobacteriota</taxon>
        <taxon>Holophagae</taxon>
        <taxon>Holophagales</taxon>
        <taxon>Holophagaceae</taxon>
        <taxon>Geothrix</taxon>
    </lineage>
</organism>
<comment type="caution">
    <text evidence="3">The sequence shown here is derived from an EMBL/GenBank/DDBJ whole genome shotgun (WGS) entry which is preliminary data.</text>
</comment>
<protein>
    <submittedName>
        <fullName evidence="3">Uncharacterized protein</fullName>
    </submittedName>
</protein>
<keyword evidence="2" id="KW-0732">Signal</keyword>
<evidence type="ECO:0000256" key="2">
    <source>
        <dbReference type="SAM" id="SignalP"/>
    </source>
</evidence>
<evidence type="ECO:0000313" key="4">
    <source>
        <dbReference type="Proteomes" id="UP001165089"/>
    </source>
</evidence>
<feature type="chain" id="PRO_5046187437" evidence="2">
    <location>
        <begin position="20"/>
        <end position="68"/>
    </location>
</feature>
<dbReference type="EMBL" id="BSDD01000003">
    <property type="protein sequence ID" value="GLH70076.1"/>
    <property type="molecule type" value="Genomic_DNA"/>
</dbReference>
<feature type="region of interest" description="Disordered" evidence="1">
    <location>
        <begin position="47"/>
        <end position="68"/>
    </location>
</feature>
<evidence type="ECO:0000313" key="3">
    <source>
        <dbReference type="EMBL" id="GLH70076.1"/>
    </source>
</evidence>
<dbReference type="RefSeq" id="WP_285724440.1">
    <property type="nucleotide sequence ID" value="NZ_BSDD01000003.1"/>
</dbReference>
<evidence type="ECO:0000256" key="1">
    <source>
        <dbReference type="SAM" id="MobiDB-lite"/>
    </source>
</evidence>
<dbReference type="Proteomes" id="UP001165089">
    <property type="component" value="Unassembled WGS sequence"/>
</dbReference>
<proteinExistence type="predicted"/>
<feature type="signal peptide" evidence="2">
    <location>
        <begin position="1"/>
        <end position="19"/>
    </location>
</feature>